<dbReference type="NCBIfam" id="NF004834">
    <property type="entry name" value="PRK06185.1-3"/>
    <property type="match status" value="1"/>
</dbReference>
<feature type="domain" description="FAD-binding" evidence="3">
    <location>
        <begin position="7"/>
        <end position="347"/>
    </location>
</feature>
<dbReference type="EMBL" id="CP077062">
    <property type="protein sequence ID" value="QWZ08727.1"/>
    <property type="molecule type" value="Genomic_DNA"/>
</dbReference>
<dbReference type="AlphaFoldDB" id="A0A975SZM9"/>
<organism evidence="4 5">
    <name type="scientific">Nocardioides panacis</name>
    <dbReference type="NCBI Taxonomy" id="2849501"/>
    <lineage>
        <taxon>Bacteria</taxon>
        <taxon>Bacillati</taxon>
        <taxon>Actinomycetota</taxon>
        <taxon>Actinomycetes</taxon>
        <taxon>Propionibacteriales</taxon>
        <taxon>Nocardioidaceae</taxon>
        <taxon>Nocardioides</taxon>
    </lineage>
</organism>
<name>A0A975SZM9_9ACTN</name>
<evidence type="ECO:0000313" key="5">
    <source>
        <dbReference type="Proteomes" id="UP000683575"/>
    </source>
</evidence>
<dbReference type="PANTHER" id="PTHR43476">
    <property type="entry name" value="3-(3-HYDROXY-PHENYL)PROPIONATE/3-HYDROXYCINNAMIC ACID HYDROXYLASE"/>
    <property type="match status" value="1"/>
</dbReference>
<reference evidence="4" key="1">
    <citation type="submission" date="2021-06" db="EMBL/GenBank/DDBJ databases">
        <title>Complete genome sequence of Nocardioides sp. G188.</title>
        <authorList>
            <person name="Im W.-T."/>
        </authorList>
    </citation>
    <scope>NUCLEOTIDE SEQUENCE</scope>
    <source>
        <strain evidence="4">G188</strain>
    </source>
</reference>
<dbReference type="Pfam" id="PF01494">
    <property type="entry name" value="FAD_binding_3"/>
    <property type="match status" value="1"/>
</dbReference>
<keyword evidence="1" id="KW-0560">Oxidoreductase</keyword>
<evidence type="ECO:0000256" key="1">
    <source>
        <dbReference type="ARBA" id="ARBA00023002"/>
    </source>
</evidence>
<evidence type="ECO:0000256" key="2">
    <source>
        <dbReference type="SAM" id="MobiDB-lite"/>
    </source>
</evidence>
<dbReference type="InterPro" id="IPR050631">
    <property type="entry name" value="PheA/TfdB_FAD_monoxygenase"/>
</dbReference>
<dbReference type="RefSeq" id="WP_216940429.1">
    <property type="nucleotide sequence ID" value="NZ_CP077062.1"/>
</dbReference>
<protein>
    <submittedName>
        <fullName evidence="4">FAD-dependent oxidoreductase</fullName>
    </submittedName>
</protein>
<dbReference type="Proteomes" id="UP000683575">
    <property type="component" value="Chromosome"/>
</dbReference>
<dbReference type="GO" id="GO:0071949">
    <property type="term" value="F:FAD binding"/>
    <property type="evidence" value="ECO:0007669"/>
    <property type="project" value="InterPro"/>
</dbReference>
<feature type="region of interest" description="Disordered" evidence="2">
    <location>
        <begin position="403"/>
        <end position="437"/>
    </location>
</feature>
<dbReference type="GO" id="GO:0016491">
    <property type="term" value="F:oxidoreductase activity"/>
    <property type="evidence" value="ECO:0007669"/>
    <property type="project" value="UniProtKB-KW"/>
</dbReference>
<accession>A0A975SZM9</accession>
<evidence type="ECO:0000313" key="4">
    <source>
        <dbReference type="EMBL" id="QWZ08727.1"/>
    </source>
</evidence>
<sequence length="437" mass="47729">MTTERATCVVVGGGPAGMVLGLLLARAGVEVQVLEKHRDFLRDFRGDTVHPSTLELVDELGLGDRFGSLPYSQVDKVEFPAGEGRTVVVADFRGLRVRHPYVAMVPQWDLLDLLADAAKEEPTFTLRMSTEVTGLVREAGRVRGVVYRAPDGATGQVRADLVVACDGRWSVVRQRADLRPHEYRVPLDAWWFRLPRTSQDSQNALTPRAGPGRFAVVIPRTDFLQIAYVARKGTDPQLRGRGIESFRHDVADLMPELADRVGAIASMDDVLHLDVRLNRLRRWHVDGLLCIGDAAHAMSPVGGVGINLAVQDAVAAATLLAGPLLRGAVTTRELAAVRRRRLSATVAVQSLQRMMHRGLVQPILDGRRLGPPAPVLAVLEHVPRASYLTAYLIGVGIRPEHAPPFAARPTPGVPVADRRRVGPSRLASRLPGRRLAR</sequence>
<proteinExistence type="predicted"/>
<dbReference type="InterPro" id="IPR002938">
    <property type="entry name" value="FAD-bd"/>
</dbReference>
<gene>
    <name evidence="4" type="ORF">KRR39_02400</name>
</gene>
<keyword evidence="5" id="KW-1185">Reference proteome</keyword>
<evidence type="ECO:0000259" key="3">
    <source>
        <dbReference type="Pfam" id="PF01494"/>
    </source>
</evidence>
<dbReference type="NCBIfam" id="NF004833">
    <property type="entry name" value="PRK06185.1-1"/>
    <property type="match status" value="1"/>
</dbReference>
<dbReference type="PANTHER" id="PTHR43476:SF5">
    <property type="entry name" value="FAD-DEPENDENT MONOOXYGENASE"/>
    <property type="match status" value="1"/>
</dbReference>
<dbReference type="KEGG" id="nps:KRR39_02400"/>